<dbReference type="AlphaFoldDB" id="A0A246GKX8"/>
<proteinExistence type="predicted"/>
<dbReference type="EMBL" id="MTCZ01000011">
    <property type="protein sequence ID" value="OWP84993.1"/>
    <property type="molecule type" value="Genomic_DNA"/>
</dbReference>
<evidence type="ECO:0000313" key="1">
    <source>
        <dbReference type="EMBL" id="OWP84993.1"/>
    </source>
</evidence>
<reference evidence="1 2" key="1">
    <citation type="journal article" date="2017" name="Infect. Genet. Evol.">
        <title>Comparative genome analysis of fish pathogen Flavobacterium columnare reveals extensive sequence diversity within the species.</title>
        <authorList>
            <person name="Kayansamruaj P."/>
            <person name="Dong H.T."/>
            <person name="Hirono I."/>
            <person name="Kondo H."/>
            <person name="Senapin S."/>
            <person name="Rodkhum C."/>
        </authorList>
    </citation>
    <scope>NUCLEOTIDE SEQUENCE [LARGE SCALE GENOMIC DNA]</scope>
    <source>
        <strain evidence="1 2">1215</strain>
    </source>
</reference>
<accession>A0A246GKX8</accession>
<name>A0A246GKX8_9FLAO</name>
<comment type="caution">
    <text evidence="1">The sequence shown here is derived from an EMBL/GenBank/DDBJ whole genome shotgun (WGS) entry which is preliminary data.</text>
</comment>
<sequence length="499" mass="58080">MIDGVKIKCIGTDTSDWERSPLLKFCTKVDTTTGEILAKNRVAFYRGLSFHITPSTIENKNHLFIRGSLATYYNQGKHNAYDFTRDMLAEVIEELQQEFKINPYTAVVQSFEYGANIATEKPVKAIVNGLRAYQSDRFTMLKIEGKPNGLQLDRSKTAVKFYDKAKQASLKGTNLMRIEYVVKFHQTAVQHGFNTLADLLELDKLQKLKPYLLEVWKNTIFHDDGMRWREMNTKQKQKMLYYLDANNWERFNKGQRQKARVKFRELYDAFCSSKTQIEIGNLLREKLEYLEAKKGYPFQNFSDGFGSQNEIPKKIPFSTLDEVEKGIQKEFKNDTKKEGREFEKNLQEIPPKKCLKCKTVLKHKNHNSKYCSKKCNNSIQAEKRKMKRESIKSLENEILKTLTQNLSNSNLNLLIEYATQTGNYSDQLEQAEINEPREWSLKVTRVTILQKPKNLVLTSWRAKKLIKTISGNNLKNGIQQKKLLQKNYRNTRNSNNGKV</sequence>
<gene>
    <name evidence="1" type="ORF">BWK59_02505</name>
</gene>
<dbReference type="Proteomes" id="UP000197768">
    <property type="component" value="Unassembled WGS sequence"/>
</dbReference>
<protein>
    <submittedName>
        <fullName evidence="1">Uncharacterized protein</fullName>
    </submittedName>
</protein>
<dbReference type="RefSeq" id="WP_088390736.1">
    <property type="nucleotide sequence ID" value="NZ_MTCZ01000011.1"/>
</dbReference>
<organism evidence="1 2">
    <name type="scientific">Flavobacterium davisii</name>
    <dbReference type="NCBI Taxonomy" id="2906077"/>
    <lineage>
        <taxon>Bacteria</taxon>
        <taxon>Pseudomonadati</taxon>
        <taxon>Bacteroidota</taxon>
        <taxon>Flavobacteriia</taxon>
        <taxon>Flavobacteriales</taxon>
        <taxon>Flavobacteriaceae</taxon>
        <taxon>Flavobacterium</taxon>
    </lineage>
</organism>
<evidence type="ECO:0000313" key="2">
    <source>
        <dbReference type="Proteomes" id="UP000197768"/>
    </source>
</evidence>